<name>A0ABV8QIB0_9GAMM</name>
<comment type="caution">
    <text evidence="2">The sequence shown here is derived from an EMBL/GenBank/DDBJ whole genome shotgun (WGS) entry which is preliminary data.</text>
</comment>
<feature type="chain" id="PRO_5047264077" evidence="1">
    <location>
        <begin position="27"/>
        <end position="147"/>
    </location>
</feature>
<reference evidence="3" key="1">
    <citation type="journal article" date="2019" name="Int. J. Syst. Evol. Microbiol.">
        <title>The Global Catalogue of Microorganisms (GCM) 10K type strain sequencing project: providing services to taxonomists for standard genome sequencing and annotation.</title>
        <authorList>
            <consortium name="The Broad Institute Genomics Platform"/>
            <consortium name="The Broad Institute Genome Sequencing Center for Infectious Disease"/>
            <person name="Wu L."/>
            <person name="Ma J."/>
        </authorList>
    </citation>
    <scope>NUCLEOTIDE SEQUENCE [LARGE SCALE GENOMIC DNA]</scope>
    <source>
        <strain evidence="3">CECT 7297</strain>
    </source>
</reference>
<evidence type="ECO:0000313" key="3">
    <source>
        <dbReference type="Proteomes" id="UP001595798"/>
    </source>
</evidence>
<dbReference type="EMBL" id="JBHSDI010000013">
    <property type="protein sequence ID" value="MFC4259477.1"/>
    <property type="molecule type" value="Genomic_DNA"/>
</dbReference>
<dbReference type="RefSeq" id="WP_379887051.1">
    <property type="nucleotide sequence ID" value="NZ_JBHSDI010000013.1"/>
</dbReference>
<evidence type="ECO:0000256" key="1">
    <source>
        <dbReference type="SAM" id="SignalP"/>
    </source>
</evidence>
<gene>
    <name evidence="2" type="ORF">ACFOZ5_10605</name>
</gene>
<accession>A0ABV8QIB0</accession>
<feature type="signal peptide" evidence="1">
    <location>
        <begin position="1"/>
        <end position="26"/>
    </location>
</feature>
<keyword evidence="3" id="KW-1185">Reference proteome</keyword>
<organism evidence="2 3">
    <name type="scientific">Marinobacter lacisalsi</name>
    <dbReference type="NCBI Taxonomy" id="475979"/>
    <lineage>
        <taxon>Bacteria</taxon>
        <taxon>Pseudomonadati</taxon>
        <taxon>Pseudomonadota</taxon>
        <taxon>Gammaproteobacteria</taxon>
        <taxon>Pseudomonadales</taxon>
        <taxon>Marinobacteraceae</taxon>
        <taxon>Marinobacter</taxon>
    </lineage>
</organism>
<sequence length="147" mass="15622">MNLNTRLSVVSGVVASLMLASAGAQASCEMPNVGHMYMSFVKQITLEDSPAEAFKAARTELRELAEAQKVENFAITSSDMSIGAGGYGSRGLSLHISIGAQMAPNPDVIDVVFRETQPESFSYSESVCVDYEAEQESGESATETQAS</sequence>
<proteinExistence type="predicted"/>
<keyword evidence="1" id="KW-0732">Signal</keyword>
<dbReference type="Proteomes" id="UP001595798">
    <property type="component" value="Unassembled WGS sequence"/>
</dbReference>
<evidence type="ECO:0000313" key="2">
    <source>
        <dbReference type="EMBL" id="MFC4259477.1"/>
    </source>
</evidence>
<protein>
    <submittedName>
        <fullName evidence="2">Uncharacterized protein</fullName>
    </submittedName>
</protein>